<keyword evidence="3" id="KW-1185">Reference proteome</keyword>
<gene>
    <name evidence="2" type="ORF">OIK44_05630</name>
</gene>
<evidence type="ECO:0000256" key="1">
    <source>
        <dbReference type="SAM" id="Phobius"/>
    </source>
</evidence>
<feature type="transmembrane region" description="Helical" evidence="1">
    <location>
        <begin position="85"/>
        <end position="103"/>
    </location>
</feature>
<organism evidence="2 3">
    <name type="scientific">Janthinobacterium fluminis</name>
    <dbReference type="NCBI Taxonomy" id="2987524"/>
    <lineage>
        <taxon>Bacteria</taxon>
        <taxon>Pseudomonadati</taxon>
        <taxon>Pseudomonadota</taxon>
        <taxon>Betaproteobacteria</taxon>
        <taxon>Burkholderiales</taxon>
        <taxon>Oxalobacteraceae</taxon>
        <taxon>Janthinobacterium</taxon>
    </lineage>
</organism>
<feature type="transmembrane region" description="Helical" evidence="1">
    <location>
        <begin position="6"/>
        <end position="28"/>
    </location>
</feature>
<comment type="caution">
    <text evidence="2">The sequence shown here is derived from an EMBL/GenBank/DDBJ whole genome shotgun (WGS) entry which is preliminary data.</text>
</comment>
<dbReference type="EMBL" id="JAQQXR010000001">
    <property type="protein sequence ID" value="MDC8757070.1"/>
    <property type="molecule type" value="Genomic_DNA"/>
</dbReference>
<sequence>MKGKLNHFIELFSVVDIVALCSLSGAILGRHAHSRKVGILVEGCKNGTPEQVRIVVQVRIHDLSALGQQAGESAACRIWISIARLNKAIGIGFAHFIFVTVFVRSM</sequence>
<keyword evidence="1" id="KW-0472">Membrane</keyword>
<keyword evidence="1" id="KW-1133">Transmembrane helix</keyword>
<name>A0ABT5JWF9_9BURK</name>
<protein>
    <submittedName>
        <fullName evidence="2">Uncharacterized protein</fullName>
    </submittedName>
</protein>
<keyword evidence="1" id="KW-0812">Transmembrane</keyword>
<evidence type="ECO:0000313" key="3">
    <source>
        <dbReference type="Proteomes" id="UP001221208"/>
    </source>
</evidence>
<proteinExistence type="predicted"/>
<evidence type="ECO:0000313" key="2">
    <source>
        <dbReference type="EMBL" id="MDC8757070.1"/>
    </source>
</evidence>
<accession>A0ABT5JWF9</accession>
<reference evidence="2 3" key="1">
    <citation type="submission" date="2022-10" db="EMBL/GenBank/DDBJ databases">
        <title>Janthinobacterium sp. hw3 Genome sequencing.</title>
        <authorList>
            <person name="Park S."/>
        </authorList>
    </citation>
    <scope>NUCLEOTIDE SEQUENCE [LARGE SCALE GENOMIC DNA]</scope>
    <source>
        <strain evidence="3">hw3</strain>
    </source>
</reference>
<dbReference type="Proteomes" id="UP001221208">
    <property type="component" value="Unassembled WGS sequence"/>
</dbReference>